<organism evidence="1 2">
    <name type="scientific">Candidatus Lloydbacteria bacterium RIFOXYC12_FULL_46_25</name>
    <dbReference type="NCBI Taxonomy" id="1798670"/>
    <lineage>
        <taxon>Bacteria</taxon>
        <taxon>Candidatus Lloydiibacteriota</taxon>
    </lineage>
</organism>
<sequence>MRSGVPGGNILAPVVVAPLKSGLGGRGFVGAGTSTVVGSESTLVVVTETSSASALAGMNNIVPMSMARGFETVFIKWFIKYFLLKMHSNE</sequence>
<comment type="caution">
    <text evidence="1">The sequence shown here is derived from an EMBL/GenBank/DDBJ whole genome shotgun (WGS) entry which is preliminary data.</text>
</comment>
<name>A0A1G2DUQ2_9BACT</name>
<evidence type="ECO:0000313" key="2">
    <source>
        <dbReference type="Proteomes" id="UP000178106"/>
    </source>
</evidence>
<reference evidence="1 2" key="1">
    <citation type="journal article" date="2016" name="Nat. Commun.">
        <title>Thousands of microbial genomes shed light on interconnected biogeochemical processes in an aquifer system.</title>
        <authorList>
            <person name="Anantharaman K."/>
            <person name="Brown C.T."/>
            <person name="Hug L.A."/>
            <person name="Sharon I."/>
            <person name="Castelle C.J."/>
            <person name="Probst A.J."/>
            <person name="Thomas B.C."/>
            <person name="Singh A."/>
            <person name="Wilkins M.J."/>
            <person name="Karaoz U."/>
            <person name="Brodie E.L."/>
            <person name="Williams K.H."/>
            <person name="Hubbard S.S."/>
            <person name="Banfield J.F."/>
        </authorList>
    </citation>
    <scope>NUCLEOTIDE SEQUENCE [LARGE SCALE GENOMIC DNA]</scope>
</reference>
<dbReference type="EMBL" id="MHLU01000143">
    <property type="protein sequence ID" value="OGZ17266.1"/>
    <property type="molecule type" value="Genomic_DNA"/>
</dbReference>
<dbReference type="AlphaFoldDB" id="A0A1G2DUQ2"/>
<gene>
    <name evidence="1" type="ORF">A2494_00325</name>
</gene>
<dbReference type="Proteomes" id="UP000178106">
    <property type="component" value="Unassembled WGS sequence"/>
</dbReference>
<accession>A0A1G2DUQ2</accession>
<protein>
    <submittedName>
        <fullName evidence="1">Uncharacterized protein</fullName>
    </submittedName>
</protein>
<proteinExistence type="predicted"/>
<evidence type="ECO:0000313" key="1">
    <source>
        <dbReference type="EMBL" id="OGZ17266.1"/>
    </source>
</evidence>